<keyword evidence="3" id="KW-1185">Reference proteome</keyword>
<feature type="compositionally biased region" description="Basic and acidic residues" evidence="1">
    <location>
        <begin position="44"/>
        <end position="61"/>
    </location>
</feature>
<evidence type="ECO:0000313" key="3">
    <source>
        <dbReference type="Proteomes" id="UP000054477"/>
    </source>
</evidence>
<organism evidence="2 3">
    <name type="scientific">Laccaria amethystina LaAM-08-1</name>
    <dbReference type="NCBI Taxonomy" id="1095629"/>
    <lineage>
        <taxon>Eukaryota</taxon>
        <taxon>Fungi</taxon>
        <taxon>Dikarya</taxon>
        <taxon>Basidiomycota</taxon>
        <taxon>Agaricomycotina</taxon>
        <taxon>Agaricomycetes</taxon>
        <taxon>Agaricomycetidae</taxon>
        <taxon>Agaricales</taxon>
        <taxon>Agaricineae</taxon>
        <taxon>Hydnangiaceae</taxon>
        <taxon>Laccaria</taxon>
    </lineage>
</organism>
<dbReference type="EMBL" id="KN838634">
    <property type="protein sequence ID" value="KIK00002.1"/>
    <property type="molecule type" value="Genomic_DNA"/>
</dbReference>
<name>A0A0C9XQS9_9AGAR</name>
<feature type="compositionally biased region" description="Polar residues" evidence="1">
    <location>
        <begin position="76"/>
        <end position="89"/>
    </location>
</feature>
<feature type="region of interest" description="Disordered" evidence="1">
    <location>
        <begin position="427"/>
        <end position="475"/>
    </location>
</feature>
<dbReference type="OrthoDB" id="3059337at2759"/>
<gene>
    <name evidence="2" type="ORF">K443DRAFT_619181</name>
</gene>
<proteinExistence type="predicted"/>
<dbReference type="HOGENOM" id="CLU_034861_0_0_1"/>
<dbReference type="AlphaFoldDB" id="A0A0C9XQS9"/>
<evidence type="ECO:0000256" key="1">
    <source>
        <dbReference type="SAM" id="MobiDB-lite"/>
    </source>
</evidence>
<accession>A0A0C9XQS9</accession>
<dbReference type="Proteomes" id="UP000054477">
    <property type="component" value="Unassembled WGS sequence"/>
</dbReference>
<feature type="region of interest" description="Disordered" evidence="1">
    <location>
        <begin position="23"/>
        <end position="114"/>
    </location>
</feature>
<evidence type="ECO:0000313" key="2">
    <source>
        <dbReference type="EMBL" id="KIK00002.1"/>
    </source>
</evidence>
<protein>
    <submittedName>
        <fullName evidence="2">Uncharacterized protein</fullName>
    </submittedName>
</protein>
<reference evidence="3" key="2">
    <citation type="submission" date="2015-01" db="EMBL/GenBank/DDBJ databases">
        <title>Evolutionary Origins and Diversification of the Mycorrhizal Mutualists.</title>
        <authorList>
            <consortium name="DOE Joint Genome Institute"/>
            <consortium name="Mycorrhizal Genomics Consortium"/>
            <person name="Kohler A."/>
            <person name="Kuo A."/>
            <person name="Nagy L.G."/>
            <person name="Floudas D."/>
            <person name="Copeland A."/>
            <person name="Barry K.W."/>
            <person name="Cichocki N."/>
            <person name="Veneault-Fourrey C."/>
            <person name="LaButti K."/>
            <person name="Lindquist E.A."/>
            <person name="Lipzen A."/>
            <person name="Lundell T."/>
            <person name="Morin E."/>
            <person name="Murat C."/>
            <person name="Riley R."/>
            <person name="Ohm R."/>
            <person name="Sun H."/>
            <person name="Tunlid A."/>
            <person name="Henrissat B."/>
            <person name="Grigoriev I.V."/>
            <person name="Hibbett D.S."/>
            <person name="Martin F."/>
        </authorList>
    </citation>
    <scope>NUCLEOTIDE SEQUENCE [LARGE SCALE GENOMIC DNA]</scope>
    <source>
        <strain evidence="3">LaAM-08-1</strain>
    </source>
</reference>
<sequence length="475" mass="51911">MSLLFEKPITSYFFRVHKELHQENRPVSKRKRSAEKRCGNALDGGKHVEREERRRPLRDAQLKGTGSIAAGDESPTHPTNPKVSPTSGVKHTRTFLETPPPTDPPTKRRKLQQTLQTLSSASPFERFDYKAVPSLPTPLTVARLPRTRPLVHSSGVLDTPCNRFSVENLNTAQLRNNVVDNEVNAAESPRQRSHSVIPSSQSQYHDADIECQNLLDGNLPPNFRPSATLYPINREAGIALLNLSLPGIDVASESIDTDIVGSSQSQPMLTNRGYLGDALSRSSTVSGDFIPSSQSQEKELAVSASISVMKYLSPTGSLHIEKDGVTSNPFGRSIIRKPYRRAANLPQRTASDDLFCVPIQETGFSDIFQDDESHSVAITDATGLPPVPQDLDESCTESESELEVEGPTAASYPFGSIHENVAYDATQERETSGAVGGSVDNMSSSESLPSAVKDFQGMFGNDEDSYPTDFPMSLR</sequence>
<reference evidence="2 3" key="1">
    <citation type="submission" date="2014-04" db="EMBL/GenBank/DDBJ databases">
        <authorList>
            <consortium name="DOE Joint Genome Institute"/>
            <person name="Kuo A."/>
            <person name="Kohler A."/>
            <person name="Nagy L.G."/>
            <person name="Floudas D."/>
            <person name="Copeland A."/>
            <person name="Barry K.W."/>
            <person name="Cichocki N."/>
            <person name="Veneault-Fourrey C."/>
            <person name="LaButti K."/>
            <person name="Lindquist E.A."/>
            <person name="Lipzen A."/>
            <person name="Lundell T."/>
            <person name="Morin E."/>
            <person name="Murat C."/>
            <person name="Sun H."/>
            <person name="Tunlid A."/>
            <person name="Henrissat B."/>
            <person name="Grigoriev I.V."/>
            <person name="Hibbett D.S."/>
            <person name="Martin F."/>
            <person name="Nordberg H.P."/>
            <person name="Cantor M.N."/>
            <person name="Hua S.X."/>
        </authorList>
    </citation>
    <scope>NUCLEOTIDE SEQUENCE [LARGE SCALE GENOMIC DNA]</scope>
    <source>
        <strain evidence="2 3">LaAM-08-1</strain>
    </source>
</reference>